<accession>A0AAE6IVR6</accession>
<reference evidence="1 2" key="1">
    <citation type="submission" date="2019-08" db="EMBL/GenBank/DDBJ databases">
        <authorList>
            <person name="Kuhnert P."/>
        </authorList>
    </citation>
    <scope>NUCLEOTIDE SEQUENCE [LARGE SCALE GENOMIC DNA]</scope>
    <source>
        <strain evidence="1 2">B36.5</strain>
    </source>
</reference>
<dbReference type="RefSeq" id="WP_148879239.1">
    <property type="nucleotide sequence ID" value="NZ_CP042813.1"/>
</dbReference>
<dbReference type="EMBL" id="CP042817">
    <property type="protein sequence ID" value="QEJ99098.1"/>
    <property type="molecule type" value="Genomic_DNA"/>
</dbReference>
<sequence>MEWVNITGDIENQKYIDEKTLSHRYLLEKKGNRELIVLGLNPSTADSEVPDRTMKKVMHYAEQEGFDGFAMINLYPQRATKPYNLKEFNPEIHKKNLEKIETLVSRIENPIILLAFGGNIMDIAYLKICLIDIHNLLIKYNPSWKCLDVGKTGFPKHPLYLRNDLRMKNFNIDNFLSNIDKGVK</sequence>
<dbReference type="AlphaFoldDB" id="A0AAE6IVR6"/>
<evidence type="ECO:0000313" key="1">
    <source>
        <dbReference type="EMBL" id="QEJ99098.1"/>
    </source>
</evidence>
<dbReference type="Pfam" id="PF07799">
    <property type="entry name" value="DUF1643"/>
    <property type="match status" value="1"/>
</dbReference>
<protein>
    <submittedName>
        <fullName evidence="1">DUF1643 domain-containing protein</fullName>
    </submittedName>
</protein>
<name>A0AAE6IVR6_TREPH</name>
<dbReference type="Proteomes" id="UP000323594">
    <property type="component" value="Chromosome"/>
</dbReference>
<organism evidence="1 2">
    <name type="scientific">Treponema phagedenis</name>
    <dbReference type="NCBI Taxonomy" id="162"/>
    <lineage>
        <taxon>Bacteria</taxon>
        <taxon>Pseudomonadati</taxon>
        <taxon>Spirochaetota</taxon>
        <taxon>Spirochaetia</taxon>
        <taxon>Spirochaetales</taxon>
        <taxon>Treponemataceae</taxon>
        <taxon>Treponema</taxon>
    </lineage>
</organism>
<gene>
    <name evidence="1" type="ORF">FUT82_14590</name>
</gene>
<dbReference type="InterPro" id="IPR012441">
    <property type="entry name" value="DUF1643"/>
</dbReference>
<evidence type="ECO:0000313" key="2">
    <source>
        <dbReference type="Proteomes" id="UP000323594"/>
    </source>
</evidence>
<proteinExistence type="predicted"/>